<dbReference type="Gene3D" id="3.30.70.330">
    <property type="match status" value="4"/>
</dbReference>
<gene>
    <name evidence="6" type="ORF">M5D96_014120</name>
</gene>
<dbReference type="GO" id="GO:0003723">
    <property type="term" value="F:RNA binding"/>
    <property type="evidence" value="ECO:0007669"/>
    <property type="project" value="UniProtKB-UniRule"/>
</dbReference>
<dbReference type="SMART" id="SM00360">
    <property type="entry name" value="RRM"/>
    <property type="match status" value="4"/>
</dbReference>
<protein>
    <recommendedName>
        <fullName evidence="5">RRM domain-containing protein</fullName>
    </recommendedName>
</protein>
<organism evidence="6 7">
    <name type="scientific">Drosophila gunungcola</name>
    <name type="common">fruit fly</name>
    <dbReference type="NCBI Taxonomy" id="103775"/>
    <lineage>
        <taxon>Eukaryota</taxon>
        <taxon>Metazoa</taxon>
        <taxon>Ecdysozoa</taxon>
        <taxon>Arthropoda</taxon>
        <taxon>Hexapoda</taxon>
        <taxon>Insecta</taxon>
        <taxon>Pterygota</taxon>
        <taxon>Neoptera</taxon>
        <taxon>Endopterygota</taxon>
        <taxon>Diptera</taxon>
        <taxon>Brachycera</taxon>
        <taxon>Muscomorpha</taxon>
        <taxon>Ephydroidea</taxon>
        <taxon>Drosophilidae</taxon>
        <taxon>Drosophila</taxon>
        <taxon>Sophophora</taxon>
    </lineage>
</organism>
<evidence type="ECO:0000256" key="3">
    <source>
        <dbReference type="PROSITE-ProRule" id="PRU00176"/>
    </source>
</evidence>
<dbReference type="Pfam" id="PF00076">
    <property type="entry name" value="RRM_1"/>
    <property type="match status" value="4"/>
</dbReference>
<evidence type="ECO:0000313" key="6">
    <source>
        <dbReference type="EMBL" id="KAI8033120.1"/>
    </source>
</evidence>
<dbReference type="EMBL" id="JAMKOV010000188">
    <property type="protein sequence ID" value="KAI8033120.1"/>
    <property type="molecule type" value="Genomic_DNA"/>
</dbReference>
<evidence type="ECO:0000313" key="7">
    <source>
        <dbReference type="Proteomes" id="UP001059596"/>
    </source>
</evidence>
<dbReference type="SUPFAM" id="SSF54928">
    <property type="entry name" value="RNA-binding domain, RBD"/>
    <property type="match status" value="3"/>
</dbReference>
<feature type="compositionally biased region" description="Basic and acidic residues" evidence="4">
    <location>
        <begin position="131"/>
        <end position="141"/>
    </location>
</feature>
<dbReference type="Proteomes" id="UP001059596">
    <property type="component" value="Unassembled WGS sequence"/>
</dbReference>
<feature type="domain" description="RRM" evidence="5">
    <location>
        <begin position="255"/>
        <end position="327"/>
    </location>
</feature>
<dbReference type="InterPro" id="IPR000504">
    <property type="entry name" value="RRM_dom"/>
</dbReference>
<keyword evidence="1" id="KW-0677">Repeat</keyword>
<dbReference type="PROSITE" id="PS50102">
    <property type="entry name" value="RRM"/>
    <property type="match status" value="4"/>
</dbReference>
<feature type="domain" description="RRM" evidence="5">
    <location>
        <begin position="417"/>
        <end position="486"/>
    </location>
</feature>
<feature type="compositionally biased region" description="Acidic residues" evidence="4">
    <location>
        <begin position="118"/>
        <end position="130"/>
    </location>
</feature>
<feature type="region of interest" description="Disordered" evidence="4">
    <location>
        <begin position="498"/>
        <end position="534"/>
    </location>
</feature>
<dbReference type="OrthoDB" id="442677at2759"/>
<evidence type="ECO:0000256" key="1">
    <source>
        <dbReference type="ARBA" id="ARBA00022737"/>
    </source>
</evidence>
<proteinExistence type="predicted"/>
<sequence length="534" mass="58732">MAQKKDIAAKGKKAANGVEKQVVKRGAKATKVQEEEKIVVTQSPAKKSRKQPVKEESQSSEEESGAEELSGDQAEDDSESEAENLINDEALEDEDDSDEEEVDDDDVEPGEVSKSEAAEEDEESDDDDEEPVAKKVKETKTAGKSTSEETEEKGGIPKVAAGKIPQGTPVNQTIYASKLPKEYKHKDVVALFAKFGTISALHHMKTKFGGHSAIIAFDSPAGAEAALQAKPKALTLGDNVLVVSQARNKESLNERTLIVGLIGPKITKEDVKEYFEKVAPVESVSFSGNRNPHAFVLLASVDDVPKALKLHSTELFNRFITVREYSPKVKTTRSPENTLVVENVGKYESFSANVLEKLFKKFGELDYVDVVCGTSVLAFVTFKQSDAATKALTELQGKIVNNVELKLKHFQLSNTARSILVTNLTSDTTEEDLRGVFNESGEIERITLLPHKAFVKFTDDDGFCKSFLANETIVNNQPIFIEPNSKLKHRLIQSRAGNRSASKFPKNNNFGKKPFNKRPAQENVGNPFVKRAKF</sequence>
<evidence type="ECO:0000259" key="5">
    <source>
        <dbReference type="PROSITE" id="PS50102"/>
    </source>
</evidence>
<dbReference type="PANTHER" id="PTHR24012">
    <property type="entry name" value="RNA BINDING PROTEIN"/>
    <property type="match status" value="1"/>
</dbReference>
<name>A0A9P9YAL2_9MUSC</name>
<dbReference type="AlphaFoldDB" id="A0A9P9YAL2"/>
<dbReference type="InterPro" id="IPR012677">
    <property type="entry name" value="Nucleotide-bd_a/b_plait_sf"/>
</dbReference>
<feature type="domain" description="RRM" evidence="5">
    <location>
        <begin position="337"/>
        <end position="412"/>
    </location>
</feature>
<feature type="region of interest" description="Disordered" evidence="4">
    <location>
        <begin position="1"/>
        <end position="164"/>
    </location>
</feature>
<evidence type="ECO:0000256" key="2">
    <source>
        <dbReference type="ARBA" id="ARBA00022884"/>
    </source>
</evidence>
<accession>A0A9P9YAL2</accession>
<evidence type="ECO:0000256" key="4">
    <source>
        <dbReference type="SAM" id="MobiDB-lite"/>
    </source>
</evidence>
<dbReference type="CDD" id="cd00590">
    <property type="entry name" value="RRM_SF"/>
    <property type="match status" value="2"/>
</dbReference>
<comment type="caution">
    <text evidence="6">The sequence shown here is derived from an EMBL/GenBank/DDBJ whole genome shotgun (WGS) entry which is preliminary data.</text>
</comment>
<dbReference type="InterPro" id="IPR035979">
    <property type="entry name" value="RBD_domain_sf"/>
</dbReference>
<keyword evidence="2 3" id="KW-0694">RNA-binding</keyword>
<feature type="compositionally biased region" description="Low complexity" evidence="4">
    <location>
        <begin position="503"/>
        <end position="513"/>
    </location>
</feature>
<keyword evidence="7" id="KW-1185">Reference proteome</keyword>
<feature type="compositionally biased region" description="Acidic residues" evidence="4">
    <location>
        <begin position="89"/>
        <end position="109"/>
    </location>
</feature>
<reference evidence="6" key="1">
    <citation type="journal article" date="2023" name="Genome Biol. Evol.">
        <title>Long-read-based Genome Assembly of Drosophila gunungcola Reveals Fewer Chemosensory Genes in Flower-breeding Species.</title>
        <authorList>
            <person name="Negi A."/>
            <person name="Liao B.Y."/>
            <person name="Yeh S.D."/>
        </authorList>
    </citation>
    <scope>NUCLEOTIDE SEQUENCE</scope>
    <source>
        <strain evidence="6">Sukarami</strain>
    </source>
</reference>
<feature type="domain" description="RRM" evidence="5">
    <location>
        <begin position="172"/>
        <end position="248"/>
    </location>
</feature>
<feature type="compositionally biased region" description="Acidic residues" evidence="4">
    <location>
        <begin position="58"/>
        <end position="82"/>
    </location>
</feature>